<dbReference type="EMBL" id="JAEPRB010000350">
    <property type="protein sequence ID" value="KAG2216876.1"/>
    <property type="molecule type" value="Genomic_DNA"/>
</dbReference>
<dbReference type="Proteomes" id="UP000646827">
    <property type="component" value="Unassembled WGS sequence"/>
</dbReference>
<evidence type="ECO:0000256" key="2">
    <source>
        <dbReference type="PROSITE-ProRule" id="PRU00023"/>
    </source>
</evidence>
<evidence type="ECO:0000313" key="6">
    <source>
        <dbReference type="Proteomes" id="UP000646827"/>
    </source>
</evidence>
<feature type="region of interest" description="Disordered" evidence="4">
    <location>
        <begin position="282"/>
        <end position="347"/>
    </location>
</feature>
<feature type="repeat" description="ANK" evidence="2">
    <location>
        <begin position="147"/>
        <end position="179"/>
    </location>
</feature>
<protein>
    <submittedName>
        <fullName evidence="5">Uncharacterized protein</fullName>
    </submittedName>
</protein>
<evidence type="ECO:0000256" key="1">
    <source>
        <dbReference type="ARBA" id="ARBA00022737"/>
    </source>
</evidence>
<dbReference type="SUPFAM" id="SSF48403">
    <property type="entry name" value="Ankyrin repeat"/>
    <property type="match status" value="2"/>
</dbReference>
<dbReference type="Pfam" id="PF12796">
    <property type="entry name" value="Ank_2"/>
    <property type="match status" value="1"/>
</dbReference>
<comment type="caution">
    <text evidence="5">The sequence shown here is derived from an EMBL/GenBank/DDBJ whole genome shotgun (WGS) entry which is preliminary data.</text>
</comment>
<accession>A0A8H7VBA7</accession>
<reference evidence="5 6" key="1">
    <citation type="submission" date="2020-12" db="EMBL/GenBank/DDBJ databases">
        <title>Metabolic potential, ecology and presence of endohyphal bacteria is reflected in genomic diversity of Mucoromycotina.</title>
        <authorList>
            <person name="Muszewska A."/>
            <person name="Okrasinska A."/>
            <person name="Steczkiewicz K."/>
            <person name="Drgas O."/>
            <person name="Orlowska M."/>
            <person name="Perlinska-Lenart U."/>
            <person name="Aleksandrzak-Piekarczyk T."/>
            <person name="Szatraj K."/>
            <person name="Zielenkiewicz U."/>
            <person name="Pilsyk S."/>
            <person name="Malc E."/>
            <person name="Mieczkowski P."/>
            <person name="Kruszewska J.S."/>
            <person name="Biernat P."/>
            <person name="Pawlowska J."/>
        </authorList>
    </citation>
    <scope>NUCLEOTIDE SEQUENCE [LARGE SCALE GENOMIC DNA]</scope>
    <source>
        <strain evidence="5 6">CBS 142.35</strain>
    </source>
</reference>
<dbReference type="InterPro" id="IPR036770">
    <property type="entry name" value="Ankyrin_rpt-contain_sf"/>
</dbReference>
<dbReference type="InterPro" id="IPR002110">
    <property type="entry name" value="Ankyrin_rpt"/>
</dbReference>
<name>A0A8H7VBA7_9FUNG</name>
<keyword evidence="1" id="KW-0677">Repeat</keyword>
<dbReference type="AlphaFoldDB" id="A0A8H7VBA7"/>
<dbReference type="Pfam" id="PF00023">
    <property type="entry name" value="Ank"/>
    <property type="match status" value="1"/>
</dbReference>
<sequence>MAAVYQTSSLNNNNNNTQKQCTSTSCCSPLRLWRTLQTIIHNDSKDEFSRLCETTPTELITRVLLTSRLSNDPALYSPSQKSRVIQFPIHVRQEAVRKFGKPVTDSNPIQLALVLKNPLIAFQLLIFLKSNATVQELSQFLNHTWGQRNTTLHLACFWNMSKLVRLLVDLGADINARNTRLVLPVDCCTNNECLALLSITTIPTTTTTTTTLTTKNTGMTQKVNTKSTKNLQHRPSMLLKKAAERSMTTHIPTLLSPSPSPQQQQEEEGIVQVVRQNNHHDEITATNEFFDSKKSSSPSPLEGDHQRAIMRMSPMSFSSSSSSSSFSSLSSVEDGTTKSDDLWTPPPSPMTIITEKNNNNFPPTSWTTTTATSDTHVIMGFSSSPPSPVPTRPACFPTIRTNKQEDEEEEVKEQMINVLKAFKEEEQNQEQTEMIKSSTHKESSFTCIKRQVRFDPKTILVDACTRGDFPEFIEMINLVTSDMTDMYNRSLLHIALMNGHEKIAKHLIDSDKIDVNHADNNGWTAAHYASALGLWKCLDHLASLEHIDLHIRTYQGYFIHDCPVTEVDKRRCRLIIERAVRRVKATKVRANSSCY</sequence>
<dbReference type="PANTHER" id="PTHR24179">
    <property type="entry name" value="PROTEIN PHOSPHATASE 1 REGULATORY SUBUNIT 12"/>
    <property type="match status" value="1"/>
</dbReference>
<proteinExistence type="predicted"/>
<dbReference type="OrthoDB" id="428895at2759"/>
<feature type="compositionally biased region" description="Low complexity" evidence="4">
    <location>
        <begin position="316"/>
        <end position="331"/>
    </location>
</feature>
<evidence type="ECO:0000256" key="3">
    <source>
        <dbReference type="SAM" id="Coils"/>
    </source>
</evidence>
<dbReference type="GO" id="GO:0019208">
    <property type="term" value="F:phosphatase regulator activity"/>
    <property type="evidence" value="ECO:0007669"/>
    <property type="project" value="TreeGrafter"/>
</dbReference>
<feature type="coiled-coil region" evidence="3">
    <location>
        <begin position="405"/>
        <end position="432"/>
    </location>
</feature>
<dbReference type="InterPro" id="IPR051226">
    <property type="entry name" value="PP1_Regulatory_Subunit"/>
</dbReference>
<dbReference type="PROSITE" id="PS50088">
    <property type="entry name" value="ANK_REPEAT"/>
    <property type="match status" value="1"/>
</dbReference>
<evidence type="ECO:0000256" key="4">
    <source>
        <dbReference type="SAM" id="MobiDB-lite"/>
    </source>
</evidence>
<dbReference type="SMART" id="SM00248">
    <property type="entry name" value="ANK"/>
    <property type="match status" value="3"/>
</dbReference>
<keyword evidence="6" id="KW-1185">Reference proteome</keyword>
<keyword evidence="3" id="KW-0175">Coiled coil</keyword>
<evidence type="ECO:0000313" key="5">
    <source>
        <dbReference type="EMBL" id="KAG2216876.1"/>
    </source>
</evidence>
<dbReference type="GO" id="GO:0004857">
    <property type="term" value="F:enzyme inhibitor activity"/>
    <property type="evidence" value="ECO:0007669"/>
    <property type="project" value="TreeGrafter"/>
</dbReference>
<dbReference type="GO" id="GO:0005737">
    <property type="term" value="C:cytoplasm"/>
    <property type="evidence" value="ECO:0007669"/>
    <property type="project" value="TreeGrafter"/>
</dbReference>
<dbReference type="Gene3D" id="1.25.40.20">
    <property type="entry name" value="Ankyrin repeat-containing domain"/>
    <property type="match status" value="2"/>
</dbReference>
<dbReference type="PROSITE" id="PS50297">
    <property type="entry name" value="ANK_REP_REGION"/>
    <property type="match status" value="1"/>
</dbReference>
<dbReference type="PANTHER" id="PTHR24179:SF29">
    <property type="entry name" value="LD46604P"/>
    <property type="match status" value="1"/>
</dbReference>
<keyword evidence="2" id="KW-0040">ANK repeat</keyword>
<gene>
    <name evidence="5" type="ORF">INT45_009407</name>
</gene>
<organism evidence="5 6">
    <name type="scientific">Circinella minor</name>
    <dbReference type="NCBI Taxonomy" id="1195481"/>
    <lineage>
        <taxon>Eukaryota</taxon>
        <taxon>Fungi</taxon>
        <taxon>Fungi incertae sedis</taxon>
        <taxon>Mucoromycota</taxon>
        <taxon>Mucoromycotina</taxon>
        <taxon>Mucoromycetes</taxon>
        <taxon>Mucorales</taxon>
        <taxon>Lichtheimiaceae</taxon>
        <taxon>Circinella</taxon>
    </lineage>
</organism>